<dbReference type="Pfam" id="PF13806">
    <property type="entry name" value="Rieske_2"/>
    <property type="match status" value="1"/>
</dbReference>
<comment type="caution">
    <text evidence="8">The sequence shown here is derived from an EMBL/GenBank/DDBJ whole genome shotgun (WGS) entry which is preliminary data.</text>
</comment>
<reference evidence="8 9" key="1">
    <citation type="submission" date="2021-01" db="EMBL/GenBank/DDBJ databases">
        <title>Belnapia mucosa sp. nov. and Belnapia arida sp. nov., isolated from the Tabernas Desert (Almeria, Spain).</title>
        <authorList>
            <person name="Molina-Menor E."/>
            <person name="Vidal-Verdu A."/>
            <person name="Calonge A."/>
            <person name="Satari L."/>
            <person name="Pereto J."/>
            <person name="Porcar M."/>
        </authorList>
    </citation>
    <scope>NUCLEOTIDE SEQUENCE [LARGE SCALE GENOMIC DNA]</scope>
    <source>
        <strain evidence="8 9">T18</strain>
    </source>
</reference>
<dbReference type="InterPro" id="IPR017941">
    <property type="entry name" value="Rieske_2Fe-2S"/>
</dbReference>
<evidence type="ECO:0000259" key="7">
    <source>
        <dbReference type="PROSITE" id="PS51296"/>
    </source>
</evidence>
<keyword evidence="2" id="KW-0479">Metal-binding</keyword>
<keyword evidence="1" id="KW-0001">2Fe-2S</keyword>
<keyword evidence="9" id="KW-1185">Reference proteome</keyword>
<evidence type="ECO:0000313" key="8">
    <source>
        <dbReference type="EMBL" id="MBL6081317.1"/>
    </source>
</evidence>
<name>A0ABS1U9F5_9PROT</name>
<evidence type="ECO:0000256" key="2">
    <source>
        <dbReference type="ARBA" id="ARBA00022723"/>
    </source>
</evidence>
<keyword evidence="4" id="KW-0408">Iron</keyword>
<dbReference type="SUPFAM" id="SSF50022">
    <property type="entry name" value="ISP domain"/>
    <property type="match status" value="1"/>
</dbReference>
<keyword evidence="6" id="KW-0534">Nitrate assimilation</keyword>
<evidence type="ECO:0000256" key="4">
    <source>
        <dbReference type="ARBA" id="ARBA00023004"/>
    </source>
</evidence>
<keyword evidence="5" id="KW-0411">Iron-sulfur</keyword>
<evidence type="ECO:0000256" key="6">
    <source>
        <dbReference type="ARBA" id="ARBA00023063"/>
    </source>
</evidence>
<keyword evidence="3" id="KW-0560">Oxidoreductase</keyword>
<organism evidence="8 9">
    <name type="scientific">Belnapia arida</name>
    <dbReference type="NCBI Taxonomy" id="2804533"/>
    <lineage>
        <taxon>Bacteria</taxon>
        <taxon>Pseudomonadati</taxon>
        <taxon>Pseudomonadota</taxon>
        <taxon>Alphaproteobacteria</taxon>
        <taxon>Acetobacterales</taxon>
        <taxon>Roseomonadaceae</taxon>
        <taxon>Belnapia</taxon>
    </lineage>
</organism>
<evidence type="ECO:0000313" key="9">
    <source>
        <dbReference type="Proteomes" id="UP000660885"/>
    </source>
</evidence>
<dbReference type="InterPro" id="IPR012748">
    <property type="entry name" value="Rieske-like_NirD"/>
</dbReference>
<dbReference type="RefSeq" id="WP_202834540.1">
    <property type="nucleotide sequence ID" value="NZ_JAETWB010000025.1"/>
</dbReference>
<evidence type="ECO:0000256" key="5">
    <source>
        <dbReference type="ARBA" id="ARBA00023014"/>
    </source>
</evidence>
<evidence type="ECO:0000256" key="3">
    <source>
        <dbReference type="ARBA" id="ARBA00023002"/>
    </source>
</evidence>
<protein>
    <submittedName>
        <fullName evidence="8">Nitrite reductase (NAD(P)H) small subunit</fullName>
    </submittedName>
</protein>
<gene>
    <name evidence="8" type="ORF">JMJ56_25305</name>
</gene>
<dbReference type="EMBL" id="JAETWB010000025">
    <property type="protein sequence ID" value="MBL6081317.1"/>
    <property type="molecule type" value="Genomic_DNA"/>
</dbReference>
<evidence type="ECO:0000256" key="1">
    <source>
        <dbReference type="ARBA" id="ARBA00022714"/>
    </source>
</evidence>
<dbReference type="PROSITE" id="PS51296">
    <property type="entry name" value="RIESKE"/>
    <property type="match status" value="1"/>
</dbReference>
<dbReference type="CDD" id="cd03530">
    <property type="entry name" value="Rieske_NirD_small_Bacillus"/>
    <property type="match status" value="1"/>
</dbReference>
<dbReference type="Gene3D" id="2.102.10.10">
    <property type="entry name" value="Rieske [2Fe-2S] iron-sulphur domain"/>
    <property type="match status" value="1"/>
</dbReference>
<sequence>MKATMAWGEVAWFADIPHLGSRVVATALCDIALFRCAGDNVFAVDNKCPHKGGPLSQGIVHGHTVTYPLHNRVIDLDSGEAQASDFGYVRRRPVKLKAGRAPLALPV</sequence>
<feature type="domain" description="Rieske" evidence="7">
    <location>
        <begin position="8"/>
        <end position="103"/>
    </location>
</feature>
<accession>A0ABS1U9F5</accession>
<proteinExistence type="predicted"/>
<dbReference type="Proteomes" id="UP000660885">
    <property type="component" value="Unassembled WGS sequence"/>
</dbReference>
<dbReference type="InterPro" id="IPR036922">
    <property type="entry name" value="Rieske_2Fe-2S_sf"/>
</dbReference>